<feature type="domain" description="FAD-binding" evidence="4">
    <location>
        <begin position="6"/>
        <end position="347"/>
    </location>
</feature>
<proteinExistence type="predicted"/>
<dbReference type="PANTHER" id="PTHR43004">
    <property type="entry name" value="TRK SYSTEM POTASSIUM UPTAKE PROTEIN"/>
    <property type="match status" value="1"/>
</dbReference>
<dbReference type="PRINTS" id="PR00420">
    <property type="entry name" value="RNGMNOXGNASE"/>
</dbReference>
<keyword evidence="5" id="KW-0503">Monooxygenase</keyword>
<dbReference type="PANTHER" id="PTHR43004:SF19">
    <property type="entry name" value="BINDING MONOOXYGENASE, PUTATIVE (JCVI)-RELATED"/>
    <property type="match status" value="1"/>
</dbReference>
<dbReference type="Pfam" id="PF01494">
    <property type="entry name" value="FAD_binding_3"/>
    <property type="match status" value="1"/>
</dbReference>
<keyword evidence="5" id="KW-0560">Oxidoreductase</keyword>
<dbReference type="Pfam" id="PF21274">
    <property type="entry name" value="Rng_hyd_C"/>
    <property type="match status" value="1"/>
</dbReference>
<dbReference type="InterPro" id="IPR050641">
    <property type="entry name" value="RIFMO-like"/>
</dbReference>
<comment type="caution">
    <text evidence="5">The sequence shown here is derived from an EMBL/GenBank/DDBJ whole genome shotgun (WGS) entry which is preliminary data.</text>
</comment>
<comment type="cofactor">
    <cofactor evidence="1">
        <name>FAD</name>
        <dbReference type="ChEBI" id="CHEBI:57692"/>
    </cofactor>
</comment>
<dbReference type="EMBL" id="WUTW01000007">
    <property type="protein sequence ID" value="MXQ67555.1"/>
    <property type="molecule type" value="Genomic_DNA"/>
</dbReference>
<dbReference type="InterPro" id="IPR036188">
    <property type="entry name" value="FAD/NAD-bd_sf"/>
</dbReference>
<organism evidence="5 6">
    <name type="scientific">Actinomadura rayongensis</name>
    <dbReference type="NCBI Taxonomy" id="1429076"/>
    <lineage>
        <taxon>Bacteria</taxon>
        <taxon>Bacillati</taxon>
        <taxon>Actinomycetota</taxon>
        <taxon>Actinomycetes</taxon>
        <taxon>Streptosporangiales</taxon>
        <taxon>Thermomonosporaceae</taxon>
        <taxon>Actinomadura</taxon>
    </lineage>
</organism>
<keyword evidence="2" id="KW-0285">Flavoprotein</keyword>
<gene>
    <name evidence="5" type="ORF">GQ466_26405</name>
</gene>
<protein>
    <submittedName>
        <fullName evidence="5">2,4-dichlorophenol 6-monooxygenase</fullName>
    </submittedName>
</protein>
<reference evidence="5 6" key="1">
    <citation type="submission" date="2019-12" db="EMBL/GenBank/DDBJ databases">
        <title>Nocardia macrotermitis sp. nov. and Nocardia aurantia sp. nov., isolated from the gut of the fungus growing-termite Macrotermes natalensis.</title>
        <authorList>
            <person name="Christine B."/>
            <person name="Rene B."/>
        </authorList>
    </citation>
    <scope>NUCLEOTIDE SEQUENCE [LARGE SCALE GENOMIC DNA]</scope>
    <source>
        <strain evidence="5 6">DSM 102126</strain>
    </source>
</reference>
<dbReference type="Gene3D" id="3.40.30.120">
    <property type="match status" value="1"/>
</dbReference>
<evidence type="ECO:0000256" key="1">
    <source>
        <dbReference type="ARBA" id="ARBA00001974"/>
    </source>
</evidence>
<dbReference type="InterPro" id="IPR002938">
    <property type="entry name" value="FAD-bd"/>
</dbReference>
<dbReference type="Gene3D" id="3.30.9.10">
    <property type="entry name" value="D-Amino Acid Oxidase, subunit A, domain 2"/>
    <property type="match status" value="1"/>
</dbReference>
<dbReference type="SUPFAM" id="SSF51905">
    <property type="entry name" value="FAD/NAD(P)-binding domain"/>
    <property type="match status" value="1"/>
</dbReference>
<evidence type="ECO:0000259" key="4">
    <source>
        <dbReference type="Pfam" id="PF01494"/>
    </source>
</evidence>
<keyword evidence="3" id="KW-0274">FAD</keyword>
<evidence type="ECO:0000313" key="6">
    <source>
        <dbReference type="Proteomes" id="UP000431901"/>
    </source>
</evidence>
<keyword evidence="6" id="KW-1185">Reference proteome</keyword>
<dbReference type="GO" id="GO:0071949">
    <property type="term" value="F:FAD binding"/>
    <property type="evidence" value="ECO:0007669"/>
    <property type="project" value="InterPro"/>
</dbReference>
<dbReference type="AlphaFoldDB" id="A0A6I4WGU6"/>
<name>A0A6I4WGU6_9ACTN</name>
<accession>A0A6I4WGU6</accession>
<dbReference type="Gene3D" id="3.50.50.60">
    <property type="entry name" value="FAD/NAD(P)-binding domain"/>
    <property type="match status" value="1"/>
</dbReference>
<evidence type="ECO:0000256" key="2">
    <source>
        <dbReference type="ARBA" id="ARBA00022630"/>
    </source>
</evidence>
<dbReference type="Proteomes" id="UP000431901">
    <property type="component" value="Unassembled WGS sequence"/>
</dbReference>
<evidence type="ECO:0000313" key="5">
    <source>
        <dbReference type="EMBL" id="MXQ67555.1"/>
    </source>
</evidence>
<evidence type="ECO:0000256" key="3">
    <source>
        <dbReference type="ARBA" id="ARBA00022827"/>
    </source>
</evidence>
<dbReference type="GO" id="GO:0016709">
    <property type="term" value="F:oxidoreductase activity, acting on paired donors, with incorporation or reduction of molecular oxygen, NAD(P)H as one donor, and incorporation of one atom of oxygen"/>
    <property type="evidence" value="ECO:0007669"/>
    <property type="project" value="UniProtKB-ARBA"/>
</dbReference>
<sequence length="526" mass="57657">MAQEQVPVLVVGGAVVGLSAGMFLADRGVRVVVVEAAPGSSPHPRATGFTPRTLELFRTVGLELADVRTASGPGPRKVRVESLGGAWHEEQSWTPPREGLAPSNPADHSFFSMVGIAQDRLEPLQERRARELGADIRRNTRMVDFVQDADAVTVTVRREDGSQYAIRADYLIAADGSNSTVRQKLQIDRTGLGHVRTIRSVIFRAPLEEYLESGYTQFTIDQPGFSAFLSTYHDGRWILMFSDDVERTEQEQLEQVHRALGRKDLPVELIATGRWRMGGHVATRFSDGRVFLAGDAAHTLPPNRGGYGANTGIEDAHNLAWKLEAVLSGASSPRLLTSYDAERRPIALTRHDQIFLRDDSFVRSDFHSDAELLDDAGMELGQLYRSAAVIGAGPELPPARRPDLWRGQPGTRAQHRWVRLDGRRLSTIDVLTRGWTLLTDGPEWATAAESTTKSTGIPITVHIIGRALVAEDDEDLLEVLGLHSGGASLIRPDGYIAWRSPSEPDDPARALEEALRTVASAAITNL</sequence>
<dbReference type="OrthoDB" id="8670884at2"/>